<keyword evidence="3" id="KW-0813">Transport</keyword>
<evidence type="ECO:0000256" key="14">
    <source>
        <dbReference type="ARBA" id="ARBA00031200"/>
    </source>
</evidence>
<dbReference type="PANTHER" id="PTHR43185:SF1">
    <property type="entry name" value="FE(2+) TRANSPORTER FEOB"/>
    <property type="match status" value="1"/>
</dbReference>
<dbReference type="Pfam" id="PF02421">
    <property type="entry name" value="FeoB_N"/>
    <property type="match status" value="1"/>
</dbReference>
<feature type="transmembrane region" description="Helical" evidence="15">
    <location>
        <begin position="362"/>
        <end position="384"/>
    </location>
</feature>
<evidence type="ECO:0000313" key="17">
    <source>
        <dbReference type="EMBL" id="RNL36991.1"/>
    </source>
</evidence>
<comment type="subcellular location">
    <subcellularLocation>
        <location evidence="1">Cell inner membrane</location>
        <topology evidence="1">Multi-pass membrane protein</topology>
    </subcellularLocation>
</comment>
<dbReference type="Pfam" id="PF17910">
    <property type="entry name" value="FeoB_Cyto"/>
    <property type="match status" value="1"/>
</dbReference>
<feature type="transmembrane region" description="Helical" evidence="15">
    <location>
        <begin position="471"/>
        <end position="496"/>
    </location>
</feature>
<feature type="transmembrane region" description="Helical" evidence="15">
    <location>
        <begin position="665"/>
        <end position="696"/>
    </location>
</feature>
<evidence type="ECO:0000256" key="15">
    <source>
        <dbReference type="SAM" id="Phobius"/>
    </source>
</evidence>
<feature type="transmembrane region" description="Helical" evidence="15">
    <location>
        <begin position="603"/>
        <end position="624"/>
    </location>
</feature>
<feature type="transmembrane region" description="Helical" evidence="15">
    <location>
        <begin position="436"/>
        <end position="459"/>
    </location>
</feature>
<evidence type="ECO:0000256" key="4">
    <source>
        <dbReference type="ARBA" id="ARBA00022475"/>
    </source>
</evidence>
<keyword evidence="11" id="KW-0406">Ion transport</keyword>
<evidence type="ECO:0000256" key="2">
    <source>
        <dbReference type="ARBA" id="ARBA00022371"/>
    </source>
</evidence>
<dbReference type="RefSeq" id="WP_117284311.1">
    <property type="nucleotide sequence ID" value="NZ_JAMTCE010000017.1"/>
</dbReference>
<protein>
    <recommendedName>
        <fullName evidence="2">Fe(2+) transporter FeoB</fullName>
    </recommendedName>
    <alternativeName>
        <fullName evidence="14">Ferrous iron transport protein B</fullName>
    </alternativeName>
</protein>
<dbReference type="InterPro" id="IPR030389">
    <property type="entry name" value="G_FEOB_dom"/>
</dbReference>
<keyword evidence="12" id="KW-0342">GTP-binding</keyword>
<feature type="transmembrane region" description="Helical" evidence="15">
    <location>
        <begin position="391"/>
        <end position="416"/>
    </location>
</feature>
<keyword evidence="13 15" id="KW-0472">Membrane</keyword>
<dbReference type="InterPro" id="IPR041069">
    <property type="entry name" value="FeoB_Cyto"/>
</dbReference>
<accession>A0A3N0AQ42</accession>
<evidence type="ECO:0000256" key="5">
    <source>
        <dbReference type="ARBA" id="ARBA00022496"/>
    </source>
</evidence>
<proteinExistence type="predicted"/>
<dbReference type="FunFam" id="3.40.50.300:FF:000426">
    <property type="entry name" value="Ferrous iron transport protein B"/>
    <property type="match status" value="1"/>
</dbReference>
<dbReference type="NCBIfam" id="TIGR00231">
    <property type="entry name" value="small_GTP"/>
    <property type="match status" value="1"/>
</dbReference>
<evidence type="ECO:0000313" key="18">
    <source>
        <dbReference type="Proteomes" id="UP000278327"/>
    </source>
</evidence>
<evidence type="ECO:0000256" key="6">
    <source>
        <dbReference type="ARBA" id="ARBA00022519"/>
    </source>
</evidence>
<organism evidence="17 18">
    <name type="scientific">Adlercreutzia equolifaciens subsp. celatus DSM 18785</name>
    <dbReference type="NCBI Taxonomy" id="1121021"/>
    <lineage>
        <taxon>Bacteria</taxon>
        <taxon>Bacillati</taxon>
        <taxon>Actinomycetota</taxon>
        <taxon>Coriobacteriia</taxon>
        <taxon>Eggerthellales</taxon>
        <taxon>Eggerthellaceae</taxon>
        <taxon>Adlercreutzia</taxon>
    </lineage>
</organism>
<keyword evidence="8" id="KW-0547">Nucleotide-binding</keyword>
<keyword evidence="9 15" id="KW-1133">Transmembrane helix</keyword>
<keyword evidence="18" id="KW-1185">Reference proteome</keyword>
<sequence length="778" mass="84189">MAINIALAGNPNCGKTTMFNDLTGANQYVGNWPGVTVEKKEGRYRADKEVVVTDLPGVYSLSPYTPEEIVTRDYLMSGKPDAVINLVDATNLERNLYLTTQIIDLGIPTVVALNMMDLVEKNGDKIDVDALAKRLGCPVVPTSALKGRGMEEVVKAAIEAGKKGAAPVTTLRFTNEVEEALAQVIDVAGAAIKGRHARWYAIKLLEGEQLTIDALNLPAAALSKIAAIRERLEDAEDDDAESIITNERYDNITEVCDACVRKSPKTMTTTQKIDRVVTNRILGIPIFIAIMFLVYYISVSTVGTIVTDWANDGLFGDGWLYTGTEQYEAAVEEFEGILETDEGVAAFEAGELEEPDPADYGFYHVGVPVVVGGWLESIGAAPWVQSLVLDGIIAGVGAVIGFIPQLIVLFILLGFLEGCGYMARVAFIMDRVFRRFGLSGKSFISMLIASGCGVPAVMATKTIENEKDRRMTIMTTTMIPCGAKLPIIALVFGALAGGDYEATWWVAPVFYFLGLFAIILSCIILKKFRAFSGEVAPFIMELPQYHLPTVKNVLLSMWERVRSYVVKAGTIIFLSSMVIWFLLNFGFYEGSFGLLDPEVDDYIQYSLMAGLGNLLAWIFAPLGFGNWESTVTSITGLVAKENVVATVGVITSLGEEIGETDPSLWASFAAMLGGSSAAIMAFCAFNLLCAPCFAAIGTIRRQMMSAKWTWAAIGYMCAFAWCVGLMIYQFGGLIAGEIAFGPFTALAVVVAAGMLYLLFRPAAKPKGAGRLEAARKNA</sequence>
<keyword evidence="4" id="KW-1003">Cell membrane</keyword>
<keyword evidence="6" id="KW-0997">Cell inner membrane</keyword>
<dbReference type="SUPFAM" id="SSF52540">
    <property type="entry name" value="P-loop containing nucleoside triphosphate hydrolases"/>
    <property type="match status" value="1"/>
</dbReference>
<name>A0A3N0AQ42_9ACTN</name>
<keyword evidence="10" id="KW-0408">Iron</keyword>
<evidence type="ECO:0000259" key="16">
    <source>
        <dbReference type="PROSITE" id="PS51711"/>
    </source>
</evidence>
<dbReference type="CDD" id="cd01879">
    <property type="entry name" value="FeoB"/>
    <property type="match status" value="1"/>
</dbReference>
<keyword evidence="5" id="KW-0410">Iron transport</keyword>
<dbReference type="InterPro" id="IPR005225">
    <property type="entry name" value="Small_GTP-bd"/>
</dbReference>
<dbReference type="InterPro" id="IPR011642">
    <property type="entry name" value="Gate_dom"/>
</dbReference>
<feature type="transmembrane region" description="Helical" evidence="15">
    <location>
        <begin position="708"/>
        <end position="728"/>
    </location>
</feature>
<dbReference type="PANTHER" id="PTHR43185">
    <property type="entry name" value="FERROUS IRON TRANSPORT PROTEIN B"/>
    <property type="match status" value="1"/>
</dbReference>
<gene>
    <name evidence="17" type="ORF">DMP10_09480</name>
</gene>
<evidence type="ECO:0000256" key="7">
    <source>
        <dbReference type="ARBA" id="ARBA00022692"/>
    </source>
</evidence>
<evidence type="ECO:0000256" key="12">
    <source>
        <dbReference type="ARBA" id="ARBA00023134"/>
    </source>
</evidence>
<feature type="transmembrane region" description="Helical" evidence="15">
    <location>
        <begin position="281"/>
        <end position="299"/>
    </location>
</feature>
<feature type="transmembrane region" description="Helical" evidence="15">
    <location>
        <begin position="564"/>
        <end position="583"/>
    </location>
</feature>
<dbReference type="GO" id="GO:0015093">
    <property type="term" value="F:ferrous iron transmembrane transporter activity"/>
    <property type="evidence" value="ECO:0007669"/>
    <property type="project" value="InterPro"/>
</dbReference>
<dbReference type="InterPro" id="IPR050860">
    <property type="entry name" value="FeoB_GTPase"/>
</dbReference>
<feature type="transmembrane region" description="Helical" evidence="15">
    <location>
        <begin position="631"/>
        <end position="653"/>
    </location>
</feature>
<comment type="caution">
    <text evidence="17">The sequence shown here is derived from an EMBL/GenBank/DDBJ whole genome shotgun (WGS) entry which is preliminary data.</text>
</comment>
<dbReference type="EMBL" id="QICA01000017">
    <property type="protein sequence ID" value="RNL36991.1"/>
    <property type="molecule type" value="Genomic_DNA"/>
</dbReference>
<dbReference type="Pfam" id="PF07664">
    <property type="entry name" value="FeoB_C"/>
    <property type="match status" value="1"/>
</dbReference>
<dbReference type="Gene3D" id="3.40.50.300">
    <property type="entry name" value="P-loop containing nucleotide triphosphate hydrolases"/>
    <property type="match status" value="1"/>
</dbReference>
<evidence type="ECO:0000256" key="9">
    <source>
        <dbReference type="ARBA" id="ARBA00022989"/>
    </source>
</evidence>
<evidence type="ECO:0000256" key="3">
    <source>
        <dbReference type="ARBA" id="ARBA00022448"/>
    </source>
</evidence>
<dbReference type="Proteomes" id="UP000278327">
    <property type="component" value="Unassembled WGS sequence"/>
</dbReference>
<evidence type="ECO:0000256" key="13">
    <source>
        <dbReference type="ARBA" id="ARBA00023136"/>
    </source>
</evidence>
<evidence type="ECO:0000256" key="1">
    <source>
        <dbReference type="ARBA" id="ARBA00004429"/>
    </source>
</evidence>
<feature type="transmembrane region" description="Helical" evidence="15">
    <location>
        <begin position="740"/>
        <end position="759"/>
    </location>
</feature>
<dbReference type="Pfam" id="PF07670">
    <property type="entry name" value="Gate"/>
    <property type="match status" value="2"/>
</dbReference>
<dbReference type="Gene3D" id="1.10.287.1770">
    <property type="match status" value="1"/>
</dbReference>
<reference evidence="17 18" key="1">
    <citation type="journal article" date="2019" name="Microbiol. Resour. Announc.">
        <title>Draft Genome Sequences of Type Strains of Gordonibacter faecihominis, Paraeggerthella hongkongensis, Parvibacter caecicola,Slackia equolifaciens, Slackia faecicanis, and Slackia isoflavoniconvertens.</title>
        <authorList>
            <person name="Danylec N."/>
            <person name="Stoll D.A."/>
            <person name="Dotsch A."/>
            <person name="Huch M."/>
        </authorList>
    </citation>
    <scope>NUCLEOTIDE SEQUENCE [LARGE SCALE GENOMIC DNA]</scope>
    <source>
        <strain evidence="17 18">DSM 18785</strain>
    </source>
</reference>
<evidence type="ECO:0000256" key="10">
    <source>
        <dbReference type="ARBA" id="ARBA00023004"/>
    </source>
</evidence>
<evidence type="ECO:0000256" key="8">
    <source>
        <dbReference type="ARBA" id="ARBA00022741"/>
    </source>
</evidence>
<dbReference type="AlphaFoldDB" id="A0A3N0AQ42"/>
<feature type="domain" description="FeoB-type G" evidence="16">
    <location>
        <begin position="2"/>
        <end position="163"/>
    </location>
</feature>
<evidence type="ECO:0000256" key="11">
    <source>
        <dbReference type="ARBA" id="ARBA00023065"/>
    </source>
</evidence>
<dbReference type="GO" id="GO:0005886">
    <property type="term" value="C:plasma membrane"/>
    <property type="evidence" value="ECO:0007669"/>
    <property type="project" value="UniProtKB-SubCell"/>
</dbReference>
<dbReference type="InterPro" id="IPR011640">
    <property type="entry name" value="Fe2_transport_prot_B_C"/>
</dbReference>
<dbReference type="PROSITE" id="PS51711">
    <property type="entry name" value="G_FEOB"/>
    <property type="match status" value="1"/>
</dbReference>
<dbReference type="GO" id="GO:0005525">
    <property type="term" value="F:GTP binding"/>
    <property type="evidence" value="ECO:0007669"/>
    <property type="project" value="UniProtKB-KW"/>
</dbReference>
<feature type="transmembrane region" description="Helical" evidence="15">
    <location>
        <begin position="502"/>
        <end position="525"/>
    </location>
</feature>
<keyword evidence="7 15" id="KW-0812">Transmembrane</keyword>
<dbReference type="InterPro" id="IPR027417">
    <property type="entry name" value="P-loop_NTPase"/>
</dbReference>